<evidence type="ECO:0000256" key="2">
    <source>
        <dbReference type="ARBA" id="ARBA00007599"/>
    </source>
</evidence>
<dbReference type="Pfam" id="PF02367">
    <property type="entry name" value="TsaE"/>
    <property type="match status" value="1"/>
</dbReference>
<reference evidence="11 12" key="1">
    <citation type="journal article" date="2019" name="Nat. Microbiol.">
        <title>Mediterranean grassland soil C-N compound turnover is dependent on rainfall and depth, and is mediated by genomically divergent microorganisms.</title>
        <authorList>
            <person name="Diamond S."/>
            <person name="Andeer P.F."/>
            <person name="Li Z."/>
            <person name="Crits-Christoph A."/>
            <person name="Burstein D."/>
            <person name="Anantharaman K."/>
            <person name="Lane K.R."/>
            <person name="Thomas B.C."/>
            <person name="Pan C."/>
            <person name="Northen T.R."/>
            <person name="Banfield J.F."/>
        </authorList>
    </citation>
    <scope>NUCLEOTIDE SEQUENCE [LARGE SCALE GENOMIC DNA]</scope>
    <source>
        <strain evidence="11">NP_6</strain>
    </source>
</reference>
<dbReference type="GO" id="GO:0046872">
    <property type="term" value="F:metal ion binding"/>
    <property type="evidence" value="ECO:0007669"/>
    <property type="project" value="UniProtKB-KW"/>
</dbReference>
<keyword evidence="4" id="KW-0963">Cytoplasm</keyword>
<sequence length="165" mass="17052">MCTRTAEETRSLGEALGGALRRAADSGAGPGAGPAAALGLAGPPGSGKTCFVQGLARGLGVSGAVRSPTFTLIHEHRGPVPLYHVDLYRLEASDVEGLGLEEILDAAGVVAIEWADRAPGALPPERLLIEFEFGPGESERCLRFIPHGPLSERCVAALRACASSR</sequence>
<evidence type="ECO:0000256" key="7">
    <source>
        <dbReference type="ARBA" id="ARBA00022741"/>
    </source>
</evidence>
<evidence type="ECO:0000313" key="11">
    <source>
        <dbReference type="EMBL" id="TMI81376.1"/>
    </source>
</evidence>
<organism evidence="11 12">
    <name type="scientific">Candidatus Segetimicrobium genomatis</name>
    <dbReference type="NCBI Taxonomy" id="2569760"/>
    <lineage>
        <taxon>Bacteria</taxon>
        <taxon>Bacillati</taxon>
        <taxon>Candidatus Sysuimicrobiota</taxon>
        <taxon>Candidatus Sysuimicrobiia</taxon>
        <taxon>Candidatus Sysuimicrobiales</taxon>
        <taxon>Candidatus Segetimicrobiaceae</taxon>
        <taxon>Candidatus Segetimicrobium</taxon>
    </lineage>
</organism>
<dbReference type="InterPro" id="IPR003442">
    <property type="entry name" value="T6A_TsaE"/>
</dbReference>
<dbReference type="GO" id="GO:0005524">
    <property type="term" value="F:ATP binding"/>
    <property type="evidence" value="ECO:0007669"/>
    <property type="project" value="UniProtKB-KW"/>
</dbReference>
<evidence type="ECO:0000256" key="5">
    <source>
        <dbReference type="ARBA" id="ARBA00022694"/>
    </source>
</evidence>
<evidence type="ECO:0000256" key="1">
    <source>
        <dbReference type="ARBA" id="ARBA00004496"/>
    </source>
</evidence>
<comment type="caution">
    <text evidence="11">The sequence shown here is derived from an EMBL/GenBank/DDBJ whole genome shotgun (WGS) entry which is preliminary data.</text>
</comment>
<dbReference type="NCBIfam" id="TIGR00150">
    <property type="entry name" value="T6A_YjeE"/>
    <property type="match status" value="1"/>
</dbReference>
<dbReference type="EMBL" id="VBAN01000212">
    <property type="protein sequence ID" value="TMI81376.1"/>
    <property type="molecule type" value="Genomic_DNA"/>
</dbReference>
<dbReference type="PANTHER" id="PTHR33540:SF2">
    <property type="entry name" value="TRNA THREONYLCARBAMOYLADENOSINE BIOSYNTHESIS PROTEIN TSAE"/>
    <property type="match status" value="1"/>
</dbReference>
<evidence type="ECO:0000256" key="3">
    <source>
        <dbReference type="ARBA" id="ARBA00019010"/>
    </source>
</evidence>
<evidence type="ECO:0000256" key="6">
    <source>
        <dbReference type="ARBA" id="ARBA00022723"/>
    </source>
</evidence>
<keyword evidence="7" id="KW-0547">Nucleotide-binding</keyword>
<dbReference type="GO" id="GO:0005737">
    <property type="term" value="C:cytoplasm"/>
    <property type="evidence" value="ECO:0007669"/>
    <property type="project" value="UniProtKB-SubCell"/>
</dbReference>
<evidence type="ECO:0000256" key="10">
    <source>
        <dbReference type="ARBA" id="ARBA00032441"/>
    </source>
</evidence>
<evidence type="ECO:0000313" key="12">
    <source>
        <dbReference type="Proteomes" id="UP000318093"/>
    </source>
</evidence>
<name>A0A537JE45_9BACT</name>
<dbReference type="GO" id="GO:0016740">
    <property type="term" value="F:transferase activity"/>
    <property type="evidence" value="ECO:0007669"/>
    <property type="project" value="UniProtKB-KW"/>
</dbReference>
<keyword evidence="11" id="KW-0808">Transferase</keyword>
<dbReference type="PANTHER" id="PTHR33540">
    <property type="entry name" value="TRNA THREONYLCARBAMOYLADENOSINE BIOSYNTHESIS PROTEIN TSAE"/>
    <property type="match status" value="1"/>
</dbReference>
<dbReference type="AlphaFoldDB" id="A0A537JE45"/>
<dbReference type="InterPro" id="IPR027417">
    <property type="entry name" value="P-loop_NTPase"/>
</dbReference>
<keyword evidence="9" id="KW-0460">Magnesium</keyword>
<comment type="similarity">
    <text evidence="2">Belongs to the TsaE family.</text>
</comment>
<keyword evidence="8" id="KW-0067">ATP-binding</keyword>
<evidence type="ECO:0000256" key="9">
    <source>
        <dbReference type="ARBA" id="ARBA00022842"/>
    </source>
</evidence>
<keyword evidence="6" id="KW-0479">Metal-binding</keyword>
<protein>
    <recommendedName>
        <fullName evidence="3">tRNA threonylcarbamoyladenosine biosynthesis protein TsaE</fullName>
    </recommendedName>
    <alternativeName>
        <fullName evidence="10">t(6)A37 threonylcarbamoyladenosine biosynthesis protein TsaE</fullName>
    </alternativeName>
</protein>
<dbReference type="SUPFAM" id="SSF52540">
    <property type="entry name" value="P-loop containing nucleoside triphosphate hydrolases"/>
    <property type="match status" value="1"/>
</dbReference>
<dbReference type="Gene3D" id="3.40.50.300">
    <property type="entry name" value="P-loop containing nucleotide triphosphate hydrolases"/>
    <property type="match status" value="1"/>
</dbReference>
<accession>A0A537JE45</accession>
<dbReference type="GO" id="GO:0002949">
    <property type="term" value="P:tRNA threonylcarbamoyladenosine modification"/>
    <property type="evidence" value="ECO:0007669"/>
    <property type="project" value="InterPro"/>
</dbReference>
<evidence type="ECO:0000256" key="8">
    <source>
        <dbReference type="ARBA" id="ARBA00022840"/>
    </source>
</evidence>
<evidence type="ECO:0000256" key="4">
    <source>
        <dbReference type="ARBA" id="ARBA00022490"/>
    </source>
</evidence>
<proteinExistence type="inferred from homology"/>
<comment type="subcellular location">
    <subcellularLocation>
        <location evidence="1">Cytoplasm</location>
    </subcellularLocation>
</comment>
<dbReference type="Proteomes" id="UP000318093">
    <property type="component" value="Unassembled WGS sequence"/>
</dbReference>
<keyword evidence="5" id="KW-0819">tRNA processing</keyword>
<gene>
    <name evidence="11" type="primary">tsaE</name>
    <name evidence="11" type="ORF">E6H03_07125</name>
</gene>